<protein>
    <recommendedName>
        <fullName evidence="3">TIGR03790 family protein</fullName>
    </recommendedName>
</protein>
<dbReference type="AlphaFoldDB" id="A0A7X1E4Q5"/>
<name>A0A7X1E4Q5_9BACT</name>
<proteinExistence type="predicted"/>
<accession>A0A7X1E4Q5</accession>
<sequence length="607" mass="65259">MPHVRFIVLAAVLFCFGRGLLALDPEQVLVVYNSQNGDSQEVADYYAEARKGVKKLDLNDESLLPGTISYADFISKIRTPIRTYLNGNVDENGDGLAELICVIVLTKGLPHRIQQIAPNSPNLGDNPEASSTAYNNGNITYASVDSELTLLQFDLEEGEAGGSSDSPADRAIYNPYYRGTTPFGNFDRSEIVSGDRYFEPEAVGYNWWLGMIQSSNPGQPQYVPFDAGHLYLTARLDAETVSDVKAMIDRAASVVIRKQTDAILLDADSRTVDSEGKDVRLQYIYDPVIDDLVDDYGNVESLFAADWDQLQFDHSNKFFRGAIDTISFSGTEVVVTGPVAHLNSYGVNHNGGGERKYLSSYEGQLIPGASFAAYESYGAAGLAGVTLAVNQAQVTEWIAAGGTFATGPVWEPFNIGISRSEVFLNAFYEEGLTYVEAAWSSIMQLSWQSVVIGDPLATATIIDAEPYYLWAFENTGTTPTVSEEIAEGADYDGDQVGNGVEYGFDLDPTAYSARPIAAPSLTAGGNAEFVIEIPDTAPSGATYSLEKSLTLAADSWSVIGSWSESGGASGSANVVAMSSGNGTTITITDAESIDPGEKAFYRLSVGF</sequence>
<gene>
    <name evidence="1" type="ORF">H5P30_03615</name>
</gene>
<evidence type="ECO:0008006" key="3">
    <source>
        <dbReference type="Google" id="ProtNLM"/>
    </source>
</evidence>
<organism evidence="1 2">
    <name type="scientific">Puniceicoccus vermicola</name>
    <dbReference type="NCBI Taxonomy" id="388746"/>
    <lineage>
        <taxon>Bacteria</taxon>
        <taxon>Pseudomonadati</taxon>
        <taxon>Verrucomicrobiota</taxon>
        <taxon>Opitutia</taxon>
        <taxon>Puniceicoccales</taxon>
        <taxon>Puniceicoccaceae</taxon>
        <taxon>Puniceicoccus</taxon>
    </lineage>
</organism>
<reference evidence="1 2" key="1">
    <citation type="submission" date="2020-07" db="EMBL/GenBank/DDBJ databases">
        <authorList>
            <person name="Feng X."/>
        </authorList>
    </citation>
    <scope>NUCLEOTIDE SEQUENCE [LARGE SCALE GENOMIC DNA]</scope>
    <source>
        <strain evidence="1 2">JCM14086</strain>
    </source>
</reference>
<comment type="caution">
    <text evidence="1">The sequence shown here is derived from an EMBL/GenBank/DDBJ whole genome shotgun (WGS) entry which is preliminary data.</text>
</comment>
<evidence type="ECO:0000313" key="1">
    <source>
        <dbReference type="EMBL" id="MBC2600862.1"/>
    </source>
</evidence>
<dbReference type="RefSeq" id="WP_185691599.1">
    <property type="nucleotide sequence ID" value="NZ_JACHVA010000040.1"/>
</dbReference>
<keyword evidence="2" id="KW-1185">Reference proteome</keyword>
<dbReference type="Proteomes" id="UP000525652">
    <property type="component" value="Unassembled WGS sequence"/>
</dbReference>
<dbReference type="EMBL" id="JACHVA010000040">
    <property type="protein sequence ID" value="MBC2600862.1"/>
    <property type="molecule type" value="Genomic_DNA"/>
</dbReference>
<evidence type="ECO:0000313" key="2">
    <source>
        <dbReference type="Proteomes" id="UP000525652"/>
    </source>
</evidence>